<evidence type="ECO:0000256" key="2">
    <source>
        <dbReference type="ARBA" id="ARBA00022670"/>
    </source>
</evidence>
<dbReference type="InterPro" id="IPR000209">
    <property type="entry name" value="Peptidase_S8/S53_dom"/>
</dbReference>
<keyword evidence="2 5" id="KW-0645">Protease</keyword>
<dbReference type="GO" id="GO:0006508">
    <property type="term" value="P:proteolysis"/>
    <property type="evidence" value="ECO:0007669"/>
    <property type="project" value="UniProtKB-KW"/>
</dbReference>
<sequence length="750" mass="78341">MPTERIPAIRVSPKARAAAQRKIAAARKARLAKRQTKHAETIRRLQRLQDLIAVTSKAAAKAQKNLGPEIRAAIKKTAATKTLGRDGTPLKNKAPIAAVDAADRPLRLILKARDGAPRKKLHALIASVLGLTRDKKAFTLAPLFPTARKKNKHLALYWVAEFAADRRSTAAIRFRIADALRRTGAFTSVRPEALRMGLFSGGGTGPGFEMDTPDNRDWHLTSPDQNSPHWHGYRGAIDVYGAWDALNLGPNGESAGAGFKIGHPDTGFREHRDYPTNRIDLANAYNAFSDRVTPGNVDPVSQNVARHGVLPRGFPYYEMHGTFTASVIVAPRNSDGTRPVREIIGVAPGATMLPLRCVNTVILAGDVEIIAAVEHAIDNDVDVISISLGGAPNPALRDALAAAVEQGIIVVAAAGQSQGAPIPQAVAAPACYPEVIAVGGSIGPLPWEGGFHGPEVDICAPAVKIRHATFEVDGDGDAATSQGTSFATAITAGLATLWLQAHGGRQAIEQAVPGVPVQQVFRHMLKQTAVDTTIFADDPPPGGWNTSLFGAGLVNAKALVSNPLPAASDVPPIDPNAPFNVYGAASGIAIIDVGEPWSLAAVDGMLTTVAAGMDFVASAPAMAGDMWNEFAEGSITAINGFVASLGTLADLFDTALLADMAQDAWEDAMAAAGSVAGELGDMLEDAAEAAGEAWEDAEDAVDEALDEAGDAVDEFIDETGSFIEDTAETASETVSNAAGAVADAFGGIFG</sequence>
<accession>A0A3S2ZAU8</accession>
<dbReference type="RefSeq" id="WP_127763719.1">
    <property type="nucleotide sequence ID" value="NZ_SADE01000001.1"/>
</dbReference>
<keyword evidence="8" id="KW-1185">Reference proteome</keyword>
<evidence type="ECO:0000256" key="5">
    <source>
        <dbReference type="PROSITE-ProRule" id="PRU01240"/>
    </source>
</evidence>
<comment type="caution">
    <text evidence="7">The sequence shown here is derived from an EMBL/GenBank/DDBJ whole genome shotgun (WGS) entry which is preliminary data.</text>
</comment>
<reference evidence="8" key="1">
    <citation type="submission" date="2019-01" db="EMBL/GenBank/DDBJ databases">
        <title>Gri0909 isolated from a small marine red alga.</title>
        <authorList>
            <person name="Kim J."/>
            <person name="Jeong S.E."/>
            <person name="Jeon C.O."/>
        </authorList>
    </citation>
    <scope>NUCLEOTIDE SEQUENCE [LARGE SCALE GENOMIC DNA]</scope>
    <source>
        <strain evidence="8">Gri0909</strain>
    </source>
</reference>
<dbReference type="Proteomes" id="UP000287447">
    <property type="component" value="Unassembled WGS sequence"/>
</dbReference>
<dbReference type="Gene3D" id="1.20.120.20">
    <property type="entry name" value="Apolipoprotein"/>
    <property type="match status" value="1"/>
</dbReference>
<dbReference type="GO" id="GO:0004252">
    <property type="term" value="F:serine-type endopeptidase activity"/>
    <property type="evidence" value="ECO:0007669"/>
    <property type="project" value="UniProtKB-UniRule"/>
</dbReference>
<dbReference type="CDD" id="cd00306">
    <property type="entry name" value="Peptidases_S8_S53"/>
    <property type="match status" value="1"/>
</dbReference>
<evidence type="ECO:0000313" key="8">
    <source>
        <dbReference type="Proteomes" id="UP000287447"/>
    </source>
</evidence>
<dbReference type="SUPFAM" id="SSF52743">
    <property type="entry name" value="Subtilisin-like"/>
    <property type="match status" value="1"/>
</dbReference>
<evidence type="ECO:0000256" key="4">
    <source>
        <dbReference type="ARBA" id="ARBA00022825"/>
    </source>
</evidence>
<dbReference type="PANTHER" id="PTHR43806">
    <property type="entry name" value="PEPTIDASE S8"/>
    <property type="match status" value="1"/>
</dbReference>
<dbReference type="Pfam" id="PF00082">
    <property type="entry name" value="Peptidase_S8"/>
    <property type="match status" value="1"/>
</dbReference>
<dbReference type="AlphaFoldDB" id="A0A3S2ZAU8"/>
<gene>
    <name evidence="7" type="ORF">EOI86_03395</name>
</gene>
<protein>
    <recommendedName>
        <fullName evidence="6">Peptidase S8/S53 domain-containing protein</fullName>
    </recommendedName>
</protein>
<dbReference type="PANTHER" id="PTHR43806:SF11">
    <property type="entry name" value="CEREVISIN-RELATED"/>
    <property type="match status" value="1"/>
</dbReference>
<proteinExistence type="inferred from homology"/>
<dbReference type="PROSITE" id="PS51892">
    <property type="entry name" value="SUBTILASE"/>
    <property type="match status" value="1"/>
</dbReference>
<comment type="similarity">
    <text evidence="1 5">Belongs to the peptidase S8 family.</text>
</comment>
<feature type="active site" description="Charge relay system" evidence="5">
    <location>
        <position position="320"/>
    </location>
</feature>
<evidence type="ECO:0000313" key="7">
    <source>
        <dbReference type="EMBL" id="RVU38347.1"/>
    </source>
</evidence>
<dbReference type="Gene3D" id="3.40.50.200">
    <property type="entry name" value="Peptidase S8/S53 domain"/>
    <property type="match status" value="1"/>
</dbReference>
<feature type="active site" description="Charge relay system" evidence="5">
    <location>
        <position position="265"/>
    </location>
</feature>
<organism evidence="7 8">
    <name type="scientific">Hwanghaeella grinnelliae</name>
    <dbReference type="NCBI Taxonomy" id="2500179"/>
    <lineage>
        <taxon>Bacteria</taxon>
        <taxon>Pseudomonadati</taxon>
        <taxon>Pseudomonadota</taxon>
        <taxon>Alphaproteobacteria</taxon>
        <taxon>Rhodospirillales</taxon>
        <taxon>Rhodospirillaceae</taxon>
        <taxon>Hwanghaeella</taxon>
    </lineage>
</organism>
<name>A0A3S2ZAU8_9PROT</name>
<dbReference type="OrthoDB" id="500593at2"/>
<evidence type="ECO:0000256" key="1">
    <source>
        <dbReference type="ARBA" id="ARBA00011073"/>
    </source>
</evidence>
<keyword evidence="4 5" id="KW-0720">Serine protease</keyword>
<dbReference type="EMBL" id="SADE01000001">
    <property type="protein sequence ID" value="RVU38347.1"/>
    <property type="molecule type" value="Genomic_DNA"/>
</dbReference>
<evidence type="ECO:0000256" key="3">
    <source>
        <dbReference type="ARBA" id="ARBA00022801"/>
    </source>
</evidence>
<evidence type="ECO:0000259" key="6">
    <source>
        <dbReference type="Pfam" id="PF00082"/>
    </source>
</evidence>
<keyword evidence="3 5" id="KW-0378">Hydrolase</keyword>
<dbReference type="InterPro" id="IPR050131">
    <property type="entry name" value="Peptidase_S8_subtilisin-like"/>
</dbReference>
<feature type="domain" description="Peptidase S8/S53" evidence="6">
    <location>
        <begin position="256"/>
        <end position="530"/>
    </location>
</feature>
<feature type="active site" description="Charge relay system" evidence="5">
    <location>
        <position position="485"/>
    </location>
</feature>
<dbReference type="InterPro" id="IPR036852">
    <property type="entry name" value="Peptidase_S8/S53_dom_sf"/>
</dbReference>